<feature type="region of interest" description="Disordered" evidence="9">
    <location>
        <begin position="123"/>
        <end position="163"/>
    </location>
</feature>
<evidence type="ECO:0000256" key="5">
    <source>
        <dbReference type="ARBA" id="ARBA00022617"/>
    </source>
</evidence>
<dbReference type="RefSeq" id="WP_147204811.1">
    <property type="nucleotide sequence ID" value="NZ_BJYT01000012.1"/>
</dbReference>
<keyword evidence="7" id="KW-0249">Electron transport</keyword>
<reference evidence="11 12" key="1">
    <citation type="submission" date="2019-07" db="EMBL/GenBank/DDBJ databases">
        <title>Whole genome shotgun sequence of Segetibacter aerophilus NBRC 106135.</title>
        <authorList>
            <person name="Hosoyama A."/>
            <person name="Uohara A."/>
            <person name="Ohji S."/>
            <person name="Ichikawa N."/>
        </authorList>
    </citation>
    <scope>NUCLEOTIDE SEQUENCE [LARGE SCALE GENOMIC DNA]</scope>
    <source>
        <strain evidence="11 12">NBRC 106135</strain>
    </source>
</reference>
<dbReference type="GO" id="GO:0020037">
    <property type="term" value="F:heme binding"/>
    <property type="evidence" value="ECO:0007669"/>
    <property type="project" value="InterPro"/>
</dbReference>
<accession>A0A512BFT6</accession>
<evidence type="ECO:0000256" key="4">
    <source>
        <dbReference type="ARBA" id="ARBA00022531"/>
    </source>
</evidence>
<evidence type="ECO:0000256" key="6">
    <source>
        <dbReference type="ARBA" id="ARBA00022723"/>
    </source>
</evidence>
<comment type="caution">
    <text evidence="11">The sequence shown here is derived from an EMBL/GenBank/DDBJ whole genome shotgun (WGS) entry which is preliminary data.</text>
</comment>
<name>A0A512BFT6_9BACT</name>
<keyword evidence="4" id="KW-0602">Photosynthesis</keyword>
<protein>
    <recommendedName>
        <fullName evidence="2">Photosynthetic reaction center cytochrome c subunit</fullName>
    </recommendedName>
</protein>
<evidence type="ECO:0000256" key="1">
    <source>
        <dbReference type="ARBA" id="ARBA00003196"/>
    </source>
</evidence>
<evidence type="ECO:0000256" key="2">
    <source>
        <dbReference type="ARBA" id="ARBA00015978"/>
    </source>
</evidence>
<dbReference type="EMBL" id="BJYT01000012">
    <property type="protein sequence ID" value="GEO10697.1"/>
    <property type="molecule type" value="Genomic_DNA"/>
</dbReference>
<gene>
    <name evidence="11" type="ORF">SAE01_31930</name>
</gene>
<dbReference type="InterPro" id="IPR036280">
    <property type="entry name" value="Multihaem_cyt_sf"/>
</dbReference>
<evidence type="ECO:0000256" key="8">
    <source>
        <dbReference type="ARBA" id="ARBA00023004"/>
    </source>
</evidence>
<dbReference type="GO" id="GO:0030077">
    <property type="term" value="C:plasma membrane light-harvesting complex"/>
    <property type="evidence" value="ECO:0007669"/>
    <property type="project" value="InterPro"/>
</dbReference>
<feature type="compositionally biased region" description="Low complexity" evidence="9">
    <location>
        <begin position="142"/>
        <end position="157"/>
    </location>
</feature>
<dbReference type="Pfam" id="PF02276">
    <property type="entry name" value="CytoC_RC"/>
    <property type="match status" value="1"/>
</dbReference>
<dbReference type="GO" id="GO:0005506">
    <property type="term" value="F:iron ion binding"/>
    <property type="evidence" value="ECO:0007669"/>
    <property type="project" value="InterPro"/>
</dbReference>
<dbReference type="InterPro" id="IPR023119">
    <property type="entry name" value="Multihaem_cyt_PRC_cyt_su-like"/>
</dbReference>
<keyword evidence="6" id="KW-0479">Metal-binding</keyword>
<dbReference type="GO" id="GO:0019684">
    <property type="term" value="P:photosynthesis, light reaction"/>
    <property type="evidence" value="ECO:0007669"/>
    <property type="project" value="InterPro"/>
</dbReference>
<dbReference type="GO" id="GO:0009055">
    <property type="term" value="F:electron transfer activity"/>
    <property type="evidence" value="ECO:0007669"/>
    <property type="project" value="InterPro"/>
</dbReference>
<evidence type="ECO:0000256" key="7">
    <source>
        <dbReference type="ARBA" id="ARBA00022982"/>
    </source>
</evidence>
<dbReference type="InterPro" id="IPR003158">
    <property type="entry name" value="Photosyn_RC_cyt_c-su"/>
</dbReference>
<dbReference type="OrthoDB" id="951235at2"/>
<dbReference type="SUPFAM" id="SSF48695">
    <property type="entry name" value="Multiheme cytochromes"/>
    <property type="match status" value="1"/>
</dbReference>
<keyword evidence="10" id="KW-0732">Signal</keyword>
<keyword evidence="5" id="KW-0349">Heme</keyword>
<proteinExistence type="predicted"/>
<keyword evidence="8" id="KW-0408">Iron</keyword>
<evidence type="ECO:0000313" key="11">
    <source>
        <dbReference type="EMBL" id="GEO10697.1"/>
    </source>
</evidence>
<keyword evidence="12" id="KW-1185">Reference proteome</keyword>
<evidence type="ECO:0000256" key="9">
    <source>
        <dbReference type="SAM" id="MobiDB-lite"/>
    </source>
</evidence>
<keyword evidence="3" id="KW-0813">Transport</keyword>
<comment type="function">
    <text evidence="1">The reaction center of purple bacteria contains a tightly bound cytochrome molecule which re-reduces the photo oxidized primary electron donor.</text>
</comment>
<feature type="signal peptide" evidence="10">
    <location>
        <begin position="1"/>
        <end position="19"/>
    </location>
</feature>
<evidence type="ECO:0000256" key="3">
    <source>
        <dbReference type="ARBA" id="ARBA00022448"/>
    </source>
</evidence>
<evidence type="ECO:0000256" key="10">
    <source>
        <dbReference type="SAM" id="SignalP"/>
    </source>
</evidence>
<feature type="chain" id="PRO_5021764710" description="Photosynthetic reaction center cytochrome c subunit" evidence="10">
    <location>
        <begin position="20"/>
        <end position="163"/>
    </location>
</feature>
<dbReference type="NCBIfam" id="NF033196">
    <property type="entry name" value="c_type_nonphoto"/>
    <property type="match status" value="1"/>
</dbReference>
<dbReference type="Gene3D" id="1.10.468.10">
    <property type="entry name" value="Photosynthetic Reaction Center, subunit C, domain 2"/>
    <property type="match status" value="1"/>
</dbReference>
<dbReference type="AlphaFoldDB" id="A0A512BFT6"/>
<sequence length="163" mass="18053">MKKTLLIGTLVCLISLSFAFQQTQVKYENLKVLPKNTTKKEMDSIMRHFSMSLGVRCNFCHVRGNDAQRTMNFASDSSKNKVIARSMFKMMNKINKKYFKPDNDNNQSMAGNVNRIPEVSCYSCHHGKEHPENRPPAPQAAPPAGTAPQGAPGAAPASGERKP</sequence>
<evidence type="ECO:0000313" key="12">
    <source>
        <dbReference type="Proteomes" id="UP000321513"/>
    </source>
</evidence>
<organism evidence="11 12">
    <name type="scientific">Segetibacter aerophilus</name>
    <dbReference type="NCBI Taxonomy" id="670293"/>
    <lineage>
        <taxon>Bacteria</taxon>
        <taxon>Pseudomonadati</taxon>
        <taxon>Bacteroidota</taxon>
        <taxon>Chitinophagia</taxon>
        <taxon>Chitinophagales</taxon>
        <taxon>Chitinophagaceae</taxon>
        <taxon>Segetibacter</taxon>
    </lineage>
</organism>
<dbReference type="Proteomes" id="UP000321513">
    <property type="component" value="Unassembled WGS sequence"/>
</dbReference>